<dbReference type="InterPro" id="IPR001672">
    <property type="entry name" value="G6P_Isomerase"/>
</dbReference>
<dbReference type="GO" id="GO:0006094">
    <property type="term" value="P:gluconeogenesis"/>
    <property type="evidence" value="ECO:0007669"/>
    <property type="project" value="UniProtKB-KW"/>
</dbReference>
<dbReference type="Pfam" id="PF00342">
    <property type="entry name" value="PGI"/>
    <property type="match status" value="1"/>
</dbReference>
<name>A0A381QG53_9ZZZZ</name>
<proteinExistence type="predicted"/>
<keyword evidence="2" id="KW-0324">Glycolysis</keyword>
<evidence type="ECO:0000313" key="4">
    <source>
        <dbReference type="EMBL" id="SUZ77349.1"/>
    </source>
</evidence>
<sequence>MHLKQDFPNWDESVLIGSIGKFWESAEKATAKHDDIFIANWLGWSVGCDWTSGEKRQYLELASEIYQEDFHYILLIGVGGSSVGARAIASLGEDRPKFIFVDSVVPSVVEKILAEVGSQKTLLVISSKSGTTLETITLANHFLGELGDSRESLKGKKNVIAITDPGTFLEKLAIKQNFRSIINGKPDIGGRFSELSSFGLFPALLNKTDISAVIDSANEMASLCRTVILEENPAIPLVKFLLQNLRHGRDKLYVYLPESLNNFAMWLEQLLSESLGKDGVGIVPIVGNSNLVSPSVDVCSVMYQDLSMEDASAQILRQSFEDNAIPIFNIEVDKPESLGGEFFKWKMSVVLMASSMNINPFDQPQVQSSKDKTREMLDYFTNHGKLPPTCSTLTLPEWIAQIKNDSYIALLPFLQLEDGDQELLFDLAFKIRKLTKRHVTLATGPSYLHSTGQMHKGGPVSGMYLQLFSDNVDEIPIADKKYGFSTLLAAQANGDMESLVSLNRPVCRVDLGTNITKGLSNLIVQFETLYEH</sequence>
<protein>
    <recommendedName>
        <fullName evidence="5">Glucose-6-phosphate isomerase</fullName>
    </recommendedName>
</protein>
<dbReference type="Gene3D" id="3.40.50.10490">
    <property type="entry name" value="Glucose-6-phosphate isomerase like protein, domain 1"/>
    <property type="match status" value="3"/>
</dbReference>
<dbReference type="GO" id="GO:0097367">
    <property type="term" value="F:carbohydrate derivative binding"/>
    <property type="evidence" value="ECO:0007669"/>
    <property type="project" value="InterPro"/>
</dbReference>
<evidence type="ECO:0000256" key="1">
    <source>
        <dbReference type="ARBA" id="ARBA00022432"/>
    </source>
</evidence>
<accession>A0A381QG53</accession>
<reference evidence="4" key="1">
    <citation type="submission" date="2018-05" db="EMBL/GenBank/DDBJ databases">
        <authorList>
            <person name="Lanie J.A."/>
            <person name="Ng W.-L."/>
            <person name="Kazmierczak K.M."/>
            <person name="Andrzejewski T.M."/>
            <person name="Davidsen T.M."/>
            <person name="Wayne K.J."/>
            <person name="Tettelin H."/>
            <person name="Glass J.I."/>
            <person name="Rusch D."/>
            <person name="Podicherti R."/>
            <person name="Tsui H.-C.T."/>
            <person name="Winkler M.E."/>
        </authorList>
    </citation>
    <scope>NUCLEOTIDE SEQUENCE</scope>
</reference>
<dbReference type="InterPro" id="IPR046348">
    <property type="entry name" value="SIS_dom_sf"/>
</dbReference>
<dbReference type="EMBL" id="UINC01001313">
    <property type="protein sequence ID" value="SUZ77349.1"/>
    <property type="molecule type" value="Genomic_DNA"/>
</dbReference>
<dbReference type="PANTHER" id="PTHR11469:SF1">
    <property type="entry name" value="GLUCOSE-6-PHOSPHATE ISOMERASE"/>
    <property type="match status" value="1"/>
</dbReference>
<evidence type="ECO:0008006" key="5">
    <source>
        <dbReference type="Google" id="ProtNLM"/>
    </source>
</evidence>
<dbReference type="GO" id="GO:0005829">
    <property type="term" value="C:cytosol"/>
    <property type="evidence" value="ECO:0007669"/>
    <property type="project" value="TreeGrafter"/>
</dbReference>
<dbReference type="GO" id="GO:0004347">
    <property type="term" value="F:glucose-6-phosphate isomerase activity"/>
    <property type="evidence" value="ECO:0007669"/>
    <property type="project" value="InterPro"/>
</dbReference>
<evidence type="ECO:0000256" key="2">
    <source>
        <dbReference type="ARBA" id="ARBA00023152"/>
    </source>
</evidence>
<dbReference type="GO" id="GO:0051156">
    <property type="term" value="P:glucose 6-phosphate metabolic process"/>
    <property type="evidence" value="ECO:0007669"/>
    <property type="project" value="TreeGrafter"/>
</dbReference>
<dbReference type="AlphaFoldDB" id="A0A381QG53"/>
<keyword evidence="3" id="KW-0413">Isomerase</keyword>
<evidence type="ECO:0000256" key="3">
    <source>
        <dbReference type="ARBA" id="ARBA00023235"/>
    </source>
</evidence>
<dbReference type="GO" id="GO:0006096">
    <property type="term" value="P:glycolytic process"/>
    <property type="evidence" value="ECO:0007669"/>
    <property type="project" value="UniProtKB-KW"/>
</dbReference>
<keyword evidence="1" id="KW-0312">Gluconeogenesis</keyword>
<dbReference type="PANTHER" id="PTHR11469">
    <property type="entry name" value="GLUCOSE-6-PHOSPHATE ISOMERASE"/>
    <property type="match status" value="1"/>
</dbReference>
<dbReference type="SUPFAM" id="SSF53697">
    <property type="entry name" value="SIS domain"/>
    <property type="match status" value="1"/>
</dbReference>
<dbReference type="PROSITE" id="PS51463">
    <property type="entry name" value="P_GLUCOSE_ISOMERASE_3"/>
    <property type="match status" value="1"/>
</dbReference>
<dbReference type="GO" id="GO:0048029">
    <property type="term" value="F:monosaccharide binding"/>
    <property type="evidence" value="ECO:0007669"/>
    <property type="project" value="TreeGrafter"/>
</dbReference>
<dbReference type="PRINTS" id="PR00662">
    <property type="entry name" value="G6PISOMERASE"/>
</dbReference>
<gene>
    <name evidence="4" type="ORF">METZ01_LOCUS30203</name>
</gene>
<organism evidence="4">
    <name type="scientific">marine metagenome</name>
    <dbReference type="NCBI Taxonomy" id="408172"/>
    <lineage>
        <taxon>unclassified sequences</taxon>
        <taxon>metagenomes</taxon>
        <taxon>ecological metagenomes</taxon>
    </lineage>
</organism>